<dbReference type="EMBL" id="JAQNDL010000003">
    <property type="protein sequence ID" value="MDC0720696.1"/>
    <property type="molecule type" value="Genomic_DNA"/>
</dbReference>
<accession>A0ABT5E4C6</accession>
<proteinExistence type="predicted"/>
<reference evidence="1 2" key="1">
    <citation type="submission" date="2022-11" db="EMBL/GenBank/DDBJ databases">
        <title>Minimal conservation of predation-associated metabolite biosynthetic gene clusters underscores biosynthetic potential of Myxococcota including descriptions for ten novel species: Archangium lansinium sp. nov., Myxococcus landrumus sp. nov., Nannocystis bai.</title>
        <authorList>
            <person name="Ahearne A."/>
            <person name="Stevens C."/>
            <person name="Dowd S."/>
        </authorList>
    </citation>
    <scope>NUCLEOTIDE SEQUENCE [LARGE SCALE GENOMIC DNA]</scope>
    <source>
        <strain evidence="1 2">BB15-2</strain>
    </source>
</reference>
<dbReference type="RefSeq" id="WP_272089205.1">
    <property type="nucleotide sequence ID" value="NZ_JAQNDL010000003.1"/>
</dbReference>
<sequence>MRSGWLALALAGCAARSTSTVPSATEPERVSAAVPAGAAVFVDPPPPPCPASGWLTAEVLIGPWSIRYGSARGTHTLMQHAKRDDYLADGTVHGVRLVRPVSYRDRWQVSGGSMLALPDQEQRSELTGSWHVDETGLLELRWIGPQRTEMTRGRVWVDIEAGPQPHARLHRHPLTRGADEVWRSEVFTEVTEAGVTRGFTSRIELRFEPPLQSSPSSCGVEIRRELAVWGGGPPATWKDRARGLCTVEGRQVRIEPDERRPGRWPEHDARLQGAYAPLEFGSYAWIAADILVGGHDWEPHSRGRPVEPPILWHDAAGRGWCTPGRP</sequence>
<evidence type="ECO:0000313" key="2">
    <source>
        <dbReference type="Proteomes" id="UP001221686"/>
    </source>
</evidence>
<protein>
    <submittedName>
        <fullName evidence="1">Uncharacterized protein</fullName>
    </submittedName>
</protein>
<gene>
    <name evidence="1" type="ORF">POL25_27575</name>
</gene>
<dbReference type="Proteomes" id="UP001221686">
    <property type="component" value="Unassembled WGS sequence"/>
</dbReference>
<name>A0ABT5E4C6_9BACT</name>
<keyword evidence="2" id="KW-1185">Reference proteome</keyword>
<comment type="caution">
    <text evidence="1">The sequence shown here is derived from an EMBL/GenBank/DDBJ whole genome shotgun (WGS) entry which is preliminary data.</text>
</comment>
<organism evidence="1 2">
    <name type="scientific">Nannocystis bainbridge</name>
    <dbReference type="NCBI Taxonomy" id="2995303"/>
    <lineage>
        <taxon>Bacteria</taxon>
        <taxon>Pseudomonadati</taxon>
        <taxon>Myxococcota</taxon>
        <taxon>Polyangia</taxon>
        <taxon>Nannocystales</taxon>
        <taxon>Nannocystaceae</taxon>
        <taxon>Nannocystis</taxon>
    </lineage>
</organism>
<evidence type="ECO:0000313" key="1">
    <source>
        <dbReference type="EMBL" id="MDC0720696.1"/>
    </source>
</evidence>